<organism evidence="6 7">
    <name type="scientific">Delitschia confertaspora ATCC 74209</name>
    <dbReference type="NCBI Taxonomy" id="1513339"/>
    <lineage>
        <taxon>Eukaryota</taxon>
        <taxon>Fungi</taxon>
        <taxon>Dikarya</taxon>
        <taxon>Ascomycota</taxon>
        <taxon>Pezizomycotina</taxon>
        <taxon>Dothideomycetes</taxon>
        <taxon>Pleosporomycetidae</taxon>
        <taxon>Pleosporales</taxon>
        <taxon>Delitschiaceae</taxon>
        <taxon>Delitschia</taxon>
    </lineage>
</organism>
<dbReference type="Proteomes" id="UP000799536">
    <property type="component" value="Unassembled WGS sequence"/>
</dbReference>
<dbReference type="AlphaFoldDB" id="A0A9P4MSA9"/>
<accession>A0A9P4MSA9</accession>
<dbReference type="SUPFAM" id="SSF56176">
    <property type="entry name" value="FAD-binding/transporter-associated domain-like"/>
    <property type="match status" value="1"/>
</dbReference>
<evidence type="ECO:0000256" key="1">
    <source>
        <dbReference type="ARBA" id="ARBA00005466"/>
    </source>
</evidence>
<dbReference type="OrthoDB" id="2151789at2759"/>
<keyword evidence="7" id="KW-1185">Reference proteome</keyword>
<name>A0A9P4MSA9_9PLEO</name>
<evidence type="ECO:0000256" key="3">
    <source>
        <dbReference type="ARBA" id="ARBA00022827"/>
    </source>
</evidence>
<keyword evidence="3" id="KW-0274">FAD</keyword>
<dbReference type="InterPro" id="IPR036318">
    <property type="entry name" value="FAD-bd_PCMH-like_sf"/>
</dbReference>
<dbReference type="InterPro" id="IPR006094">
    <property type="entry name" value="Oxid_FAD_bind_N"/>
</dbReference>
<dbReference type="PANTHER" id="PTHR42973">
    <property type="entry name" value="BINDING OXIDOREDUCTASE, PUTATIVE (AFU_ORTHOLOGUE AFUA_1G17690)-RELATED"/>
    <property type="match status" value="1"/>
</dbReference>
<dbReference type="PANTHER" id="PTHR42973:SF22">
    <property type="entry name" value="FAD-BINDING PCMH-TYPE DOMAIN-CONTAINING PROTEIN-RELATED"/>
    <property type="match status" value="1"/>
</dbReference>
<proteinExistence type="inferred from homology"/>
<dbReference type="EMBL" id="ML993889">
    <property type="protein sequence ID" value="KAF2203934.1"/>
    <property type="molecule type" value="Genomic_DNA"/>
</dbReference>
<dbReference type="InterPro" id="IPR050416">
    <property type="entry name" value="FAD-linked_Oxidoreductase"/>
</dbReference>
<comment type="similarity">
    <text evidence="1">Belongs to the oxygen-dependent FAD-linked oxidoreductase family.</text>
</comment>
<dbReference type="Pfam" id="PF01565">
    <property type="entry name" value="FAD_binding_4"/>
    <property type="match status" value="1"/>
</dbReference>
<evidence type="ECO:0000256" key="2">
    <source>
        <dbReference type="ARBA" id="ARBA00022630"/>
    </source>
</evidence>
<evidence type="ECO:0000313" key="7">
    <source>
        <dbReference type="Proteomes" id="UP000799536"/>
    </source>
</evidence>
<protein>
    <submittedName>
        <fullName evidence="6">FAD-binding domain-containing protein</fullName>
    </submittedName>
</protein>
<evidence type="ECO:0000256" key="4">
    <source>
        <dbReference type="ARBA" id="ARBA00023002"/>
    </source>
</evidence>
<keyword evidence="4" id="KW-0560">Oxidoreductase</keyword>
<dbReference type="GO" id="GO:0016491">
    <property type="term" value="F:oxidoreductase activity"/>
    <property type="evidence" value="ECO:0007669"/>
    <property type="project" value="UniProtKB-KW"/>
</dbReference>
<dbReference type="GO" id="GO:0071949">
    <property type="term" value="F:FAD binding"/>
    <property type="evidence" value="ECO:0007669"/>
    <property type="project" value="InterPro"/>
</dbReference>
<dbReference type="InterPro" id="IPR016166">
    <property type="entry name" value="FAD-bd_PCMH"/>
</dbReference>
<dbReference type="Gene3D" id="3.30.465.10">
    <property type="match status" value="1"/>
</dbReference>
<gene>
    <name evidence="6" type="ORF">GQ43DRAFT_461150</name>
</gene>
<sequence length="512" mass="55755">MACDTLSSELPGKVFPRGSPEYIESTSSYFTAFGNKLSPVCIVQPSSSKDVSKLIKHFRASGTKFAVRGGGHTPWGGAANIQDGITVDMRNILGVSLSQDKKIVSIGTGEHWGSVYKVLESKKLATVGGRVSKVGVTGLVLGGGWSFFSAQTGFVCDNVISFEVVLASGQIVQASKETNSDLFTALKGGSTNFGIVTRFDLPTFPSGPMWGGITAHPATVVNDFVREFYDFITSSNPDEHAHVIASVGWSADFGMEMAITGLYHTNTQTADPPSSLIGFTSLEPNTFSTLRAGTLVDFTEEQSTFTVDGARQLFFTTSVMPHLDMMLKIVEISREGLKQLQHVEKLSWSLVFQSLTKQMLVHSAERGENSLGVSPDDGPMVNMLLNPTWKAAKDDDRVISVALEVIEKTEKLAAQLGKGAKYRFLNYGYKTQNVYGGLDEKGIQKMQKVSKKYDPEGFFQSNFVGEFKLPTSWLKFRQLINRLEQTEGVEASSKRTVHGASIPVVGRPPIKL</sequence>
<reference evidence="6" key="1">
    <citation type="journal article" date="2020" name="Stud. Mycol.">
        <title>101 Dothideomycetes genomes: a test case for predicting lifestyles and emergence of pathogens.</title>
        <authorList>
            <person name="Haridas S."/>
            <person name="Albert R."/>
            <person name="Binder M."/>
            <person name="Bloem J."/>
            <person name="Labutti K."/>
            <person name="Salamov A."/>
            <person name="Andreopoulos B."/>
            <person name="Baker S."/>
            <person name="Barry K."/>
            <person name="Bills G."/>
            <person name="Bluhm B."/>
            <person name="Cannon C."/>
            <person name="Castanera R."/>
            <person name="Culley D."/>
            <person name="Daum C."/>
            <person name="Ezra D."/>
            <person name="Gonzalez J."/>
            <person name="Henrissat B."/>
            <person name="Kuo A."/>
            <person name="Liang C."/>
            <person name="Lipzen A."/>
            <person name="Lutzoni F."/>
            <person name="Magnuson J."/>
            <person name="Mondo S."/>
            <person name="Nolan M."/>
            <person name="Ohm R."/>
            <person name="Pangilinan J."/>
            <person name="Park H.-J."/>
            <person name="Ramirez L."/>
            <person name="Alfaro M."/>
            <person name="Sun H."/>
            <person name="Tritt A."/>
            <person name="Yoshinaga Y."/>
            <person name="Zwiers L.-H."/>
            <person name="Turgeon B."/>
            <person name="Goodwin S."/>
            <person name="Spatafora J."/>
            <person name="Crous P."/>
            <person name="Grigoriev I."/>
        </authorList>
    </citation>
    <scope>NUCLEOTIDE SEQUENCE</scope>
    <source>
        <strain evidence="6">ATCC 74209</strain>
    </source>
</reference>
<feature type="domain" description="FAD-binding PCMH-type" evidence="5">
    <location>
        <begin position="35"/>
        <end position="206"/>
    </location>
</feature>
<evidence type="ECO:0000259" key="5">
    <source>
        <dbReference type="PROSITE" id="PS51387"/>
    </source>
</evidence>
<comment type="caution">
    <text evidence="6">The sequence shown here is derived from an EMBL/GenBank/DDBJ whole genome shotgun (WGS) entry which is preliminary data.</text>
</comment>
<dbReference type="PROSITE" id="PS51387">
    <property type="entry name" value="FAD_PCMH"/>
    <property type="match status" value="1"/>
</dbReference>
<dbReference type="InterPro" id="IPR016169">
    <property type="entry name" value="FAD-bd_PCMH_sub2"/>
</dbReference>
<keyword evidence="2" id="KW-0285">Flavoprotein</keyword>
<evidence type="ECO:0000313" key="6">
    <source>
        <dbReference type="EMBL" id="KAF2203934.1"/>
    </source>
</evidence>